<name>A0ABV3S643_9LACO</name>
<reference evidence="1 2" key="1">
    <citation type="submission" date="2024-07" db="EMBL/GenBank/DDBJ databases">
        <authorList>
            <person name="Yun M."/>
        </authorList>
    </citation>
    <scope>NUCLEOTIDE SEQUENCE [LARGE SCALE GENOMIC DNA]</scope>
    <source>
        <strain evidence="1 2">MS01</strain>
    </source>
</reference>
<gene>
    <name evidence="1" type="ORF">AB3K24_05865</name>
</gene>
<organism evidence="1 2">
    <name type="scientific">Leuconostoc aquikimchii</name>
    <dbReference type="NCBI Taxonomy" id="3236804"/>
    <lineage>
        <taxon>Bacteria</taxon>
        <taxon>Bacillati</taxon>
        <taxon>Bacillota</taxon>
        <taxon>Bacilli</taxon>
        <taxon>Lactobacillales</taxon>
        <taxon>Lactobacillaceae</taxon>
        <taxon>Leuconostoc</taxon>
    </lineage>
</organism>
<dbReference type="EMBL" id="JBFPER010000001">
    <property type="protein sequence ID" value="MEX0380875.1"/>
    <property type="molecule type" value="Genomic_DNA"/>
</dbReference>
<sequence>MKKGIKKAITSPTKETVITDHKHPYYGFCYTHFTMNNQHHAEFMINNENIAYINSLSTPDKPFLILDRQTNTAQITPIFRDFLNEREAKK</sequence>
<accession>A0ABV3S643</accession>
<evidence type="ECO:0000313" key="2">
    <source>
        <dbReference type="Proteomes" id="UP001556617"/>
    </source>
</evidence>
<evidence type="ECO:0000313" key="1">
    <source>
        <dbReference type="EMBL" id="MEX0380875.1"/>
    </source>
</evidence>
<dbReference type="Proteomes" id="UP001556617">
    <property type="component" value="Unassembled WGS sequence"/>
</dbReference>
<protein>
    <submittedName>
        <fullName evidence="1">Uncharacterized protein</fullName>
    </submittedName>
</protein>
<keyword evidence="2" id="KW-1185">Reference proteome</keyword>
<comment type="caution">
    <text evidence="1">The sequence shown here is derived from an EMBL/GenBank/DDBJ whole genome shotgun (WGS) entry which is preliminary data.</text>
</comment>
<dbReference type="RefSeq" id="WP_367974270.1">
    <property type="nucleotide sequence ID" value="NZ_JBFPEQ010000001.1"/>
</dbReference>
<proteinExistence type="predicted"/>